<keyword evidence="6 14" id="KW-0812">Transmembrane</keyword>
<proteinExistence type="inferred from homology"/>
<evidence type="ECO:0000256" key="2">
    <source>
        <dbReference type="ARBA" id="ARBA00009810"/>
    </source>
</evidence>
<keyword evidence="12 20" id="KW-0675">Receptor</keyword>
<evidence type="ECO:0000256" key="12">
    <source>
        <dbReference type="ARBA" id="ARBA00023170"/>
    </source>
</evidence>
<feature type="domain" description="TonB-dependent receptor-like beta-barrel" evidence="18">
    <location>
        <begin position="256"/>
        <end position="676"/>
    </location>
</feature>
<protein>
    <submittedName>
        <fullName evidence="20">Iron complex outermembrane receptor protein</fullName>
    </submittedName>
</protein>
<dbReference type="InterPro" id="IPR012910">
    <property type="entry name" value="Plug_dom"/>
</dbReference>
<organism evidence="20 21">
    <name type="scientific">Silvimonas terrae</name>
    <dbReference type="NCBI Taxonomy" id="300266"/>
    <lineage>
        <taxon>Bacteria</taxon>
        <taxon>Pseudomonadati</taxon>
        <taxon>Pseudomonadota</taxon>
        <taxon>Betaproteobacteria</taxon>
        <taxon>Neisseriales</taxon>
        <taxon>Chitinibacteraceae</taxon>
        <taxon>Silvimonas</taxon>
    </lineage>
</organism>
<evidence type="ECO:0000259" key="18">
    <source>
        <dbReference type="Pfam" id="PF00593"/>
    </source>
</evidence>
<keyword evidence="21" id="KW-1185">Reference proteome</keyword>
<comment type="caution">
    <text evidence="20">The sequence shown here is derived from an EMBL/GenBank/DDBJ whole genome shotgun (WGS) entry which is preliminary data.</text>
</comment>
<dbReference type="InterPro" id="IPR037066">
    <property type="entry name" value="Plug_dom_sf"/>
</dbReference>
<dbReference type="InterPro" id="IPR000531">
    <property type="entry name" value="Beta-barrel_TonB"/>
</dbReference>
<accession>A0A840RHA1</accession>
<dbReference type="GO" id="GO:0038023">
    <property type="term" value="F:signaling receptor activity"/>
    <property type="evidence" value="ECO:0007669"/>
    <property type="project" value="InterPro"/>
</dbReference>
<keyword evidence="10 16" id="KW-0798">TonB box</keyword>
<dbReference type="SUPFAM" id="SSF56935">
    <property type="entry name" value="Porins"/>
    <property type="match status" value="1"/>
</dbReference>
<evidence type="ECO:0000256" key="11">
    <source>
        <dbReference type="ARBA" id="ARBA00023136"/>
    </source>
</evidence>
<evidence type="ECO:0000256" key="13">
    <source>
        <dbReference type="ARBA" id="ARBA00023237"/>
    </source>
</evidence>
<dbReference type="Gene3D" id="2.40.170.20">
    <property type="entry name" value="TonB-dependent receptor, beta-barrel domain"/>
    <property type="match status" value="1"/>
</dbReference>
<feature type="short sequence motif" description="TonB C-terminal box" evidence="15">
    <location>
        <begin position="689"/>
        <end position="706"/>
    </location>
</feature>
<evidence type="ECO:0000256" key="8">
    <source>
        <dbReference type="ARBA" id="ARBA00023004"/>
    </source>
</evidence>
<evidence type="ECO:0000256" key="7">
    <source>
        <dbReference type="ARBA" id="ARBA00022729"/>
    </source>
</evidence>
<dbReference type="InterPro" id="IPR039426">
    <property type="entry name" value="TonB-dep_rcpt-like"/>
</dbReference>
<evidence type="ECO:0000256" key="16">
    <source>
        <dbReference type="RuleBase" id="RU003357"/>
    </source>
</evidence>
<keyword evidence="7 17" id="KW-0732">Signal</keyword>
<keyword evidence="4 14" id="KW-1134">Transmembrane beta strand</keyword>
<dbReference type="PANTHER" id="PTHR32552:SF82">
    <property type="entry name" value="FCUA PROTEIN"/>
    <property type="match status" value="1"/>
</dbReference>
<dbReference type="InterPro" id="IPR010105">
    <property type="entry name" value="TonB_sidphr_rcpt"/>
</dbReference>
<dbReference type="PROSITE" id="PS01156">
    <property type="entry name" value="TONB_DEPENDENT_REC_2"/>
    <property type="match status" value="1"/>
</dbReference>
<dbReference type="Proteomes" id="UP000543030">
    <property type="component" value="Unassembled WGS sequence"/>
</dbReference>
<dbReference type="InterPro" id="IPR036942">
    <property type="entry name" value="Beta-barrel_TonB_sf"/>
</dbReference>
<comment type="similarity">
    <text evidence="2 14 16">Belongs to the TonB-dependent receptor family.</text>
</comment>
<evidence type="ECO:0000256" key="3">
    <source>
        <dbReference type="ARBA" id="ARBA00022448"/>
    </source>
</evidence>
<feature type="domain" description="TonB-dependent receptor plug" evidence="19">
    <location>
        <begin position="67"/>
        <end position="168"/>
    </location>
</feature>
<dbReference type="CDD" id="cd01347">
    <property type="entry name" value="ligand_gated_channel"/>
    <property type="match status" value="1"/>
</dbReference>
<dbReference type="GO" id="GO:0015891">
    <property type="term" value="P:siderophore transport"/>
    <property type="evidence" value="ECO:0007669"/>
    <property type="project" value="InterPro"/>
</dbReference>
<evidence type="ECO:0000256" key="14">
    <source>
        <dbReference type="PROSITE-ProRule" id="PRU01360"/>
    </source>
</evidence>
<evidence type="ECO:0000256" key="5">
    <source>
        <dbReference type="ARBA" id="ARBA00022496"/>
    </source>
</evidence>
<keyword evidence="13 14" id="KW-0998">Cell outer membrane</keyword>
<evidence type="ECO:0000259" key="19">
    <source>
        <dbReference type="Pfam" id="PF07715"/>
    </source>
</evidence>
<name>A0A840RHA1_9NEIS</name>
<reference evidence="20 21" key="1">
    <citation type="submission" date="2020-08" db="EMBL/GenBank/DDBJ databases">
        <title>Genomic Encyclopedia of Type Strains, Phase IV (KMG-IV): sequencing the most valuable type-strain genomes for metagenomic binning, comparative biology and taxonomic classification.</title>
        <authorList>
            <person name="Goeker M."/>
        </authorList>
    </citation>
    <scope>NUCLEOTIDE SEQUENCE [LARGE SCALE GENOMIC DNA]</scope>
    <source>
        <strain evidence="20 21">DSM 18233</strain>
    </source>
</reference>
<dbReference type="InterPro" id="IPR010917">
    <property type="entry name" value="TonB_rcpt_CS"/>
</dbReference>
<keyword evidence="5" id="KW-0410">Iron transport</keyword>
<dbReference type="PANTHER" id="PTHR32552">
    <property type="entry name" value="FERRICHROME IRON RECEPTOR-RELATED"/>
    <property type="match status" value="1"/>
</dbReference>
<keyword evidence="9" id="KW-0406">Ion transport</keyword>
<dbReference type="GO" id="GO:0009279">
    <property type="term" value="C:cell outer membrane"/>
    <property type="evidence" value="ECO:0007669"/>
    <property type="project" value="UniProtKB-SubCell"/>
</dbReference>
<feature type="signal peptide" evidence="17">
    <location>
        <begin position="1"/>
        <end position="33"/>
    </location>
</feature>
<keyword evidence="8" id="KW-0408">Iron</keyword>
<evidence type="ECO:0000256" key="6">
    <source>
        <dbReference type="ARBA" id="ARBA00022692"/>
    </source>
</evidence>
<dbReference type="Gene3D" id="2.170.130.10">
    <property type="entry name" value="TonB-dependent receptor, plug domain"/>
    <property type="match status" value="1"/>
</dbReference>
<dbReference type="PROSITE" id="PS52016">
    <property type="entry name" value="TONB_DEPENDENT_REC_3"/>
    <property type="match status" value="1"/>
</dbReference>
<evidence type="ECO:0000313" key="21">
    <source>
        <dbReference type="Proteomes" id="UP000543030"/>
    </source>
</evidence>
<dbReference type="Pfam" id="PF07715">
    <property type="entry name" value="Plug"/>
    <property type="match status" value="1"/>
</dbReference>
<dbReference type="AlphaFoldDB" id="A0A840RHA1"/>
<evidence type="ECO:0000256" key="9">
    <source>
        <dbReference type="ARBA" id="ARBA00023065"/>
    </source>
</evidence>
<keyword evidence="3 14" id="KW-0813">Transport</keyword>
<evidence type="ECO:0000256" key="1">
    <source>
        <dbReference type="ARBA" id="ARBA00004571"/>
    </source>
</evidence>
<evidence type="ECO:0000256" key="4">
    <source>
        <dbReference type="ARBA" id="ARBA00022452"/>
    </source>
</evidence>
<dbReference type="RefSeq" id="WP_184102370.1">
    <property type="nucleotide sequence ID" value="NZ_JACHHN010000007.1"/>
</dbReference>
<comment type="subcellular location">
    <subcellularLocation>
        <location evidence="1 14">Cell outer membrane</location>
        <topology evidence="1 14">Multi-pass membrane protein</topology>
    </subcellularLocation>
</comment>
<evidence type="ECO:0000256" key="17">
    <source>
        <dbReference type="SAM" id="SignalP"/>
    </source>
</evidence>
<dbReference type="GO" id="GO:0015344">
    <property type="term" value="F:siderophore uptake transmembrane transporter activity"/>
    <property type="evidence" value="ECO:0007669"/>
    <property type="project" value="TreeGrafter"/>
</dbReference>
<evidence type="ECO:0000256" key="10">
    <source>
        <dbReference type="ARBA" id="ARBA00023077"/>
    </source>
</evidence>
<keyword evidence="11 14" id="KW-0472">Membrane</keyword>
<dbReference type="NCBIfam" id="TIGR01783">
    <property type="entry name" value="TonB-siderophor"/>
    <property type="match status" value="1"/>
</dbReference>
<feature type="chain" id="PRO_5032727995" evidence="17">
    <location>
        <begin position="34"/>
        <end position="706"/>
    </location>
</feature>
<sequence>MKSRPRWARTPCASLVCPFSTAVLLSFAAPAFADDATALPEVNVTATQQQSELATPSSSGALGSRKVIDTPFSQTVVSGQDMADRQVRKLGDIFAADASVSDNSDANSAWASYLTVRGLQLDWQNGYKIDGLPFIGYGVNLPYEQFDHVELLKGLSGFMYGFGAPGGVVNYVTKKAEGTPVRSIDIGYTNDSVLTEHADIGQRFGEGNMFGARVNYTHEGGDTVTGGHTNRNSVSVALDAQLTDRLSTWFNMLNQQRRSDNQPASLSFATYQGSGMPGTVPGDTSNLNSDGQHLYTGLQLYTAGVQYQLTPDWRLSTRYSYSESTRDRNESTLYLNDASGSYSDYRWIGKEANRFNYWDAMAEGKAQTGAISHQITAGASWQQQANYYGANAFYGLLGTGNIYAANSNSMGDLAGLKTYHDSDITQKALFASDTLGFGEHWSVLAGLRYTNYEQNSFSASGASTASYDKNGVTSPTVALMYKFDPATTAYASYVESLEQGSTVGSTYANAGAMLKPLSSKQYELGFKHDSSVFSTTAALFRIERGAEYGNADNVYVQDGMSVFQGVELAGTWRVNPQWEVGGSLMGLKTWYGEGSSNRGNRVAGAPEWIAAGQVQYKVAGVAGLKIGLDGKYTGNTMITPTGSLNAAGYAVFNLGAVYNLRAGAYDYTLRAGIDNLANREYWEFQYANYVKAGDPRTVSLNAAVSF</sequence>
<gene>
    <name evidence="20" type="ORF">HNQ50_003449</name>
</gene>
<dbReference type="EMBL" id="JACHHN010000007">
    <property type="protein sequence ID" value="MBB5192705.1"/>
    <property type="molecule type" value="Genomic_DNA"/>
</dbReference>
<evidence type="ECO:0000256" key="15">
    <source>
        <dbReference type="PROSITE-ProRule" id="PRU10144"/>
    </source>
</evidence>
<dbReference type="Pfam" id="PF00593">
    <property type="entry name" value="TonB_dep_Rec_b-barrel"/>
    <property type="match status" value="1"/>
</dbReference>
<evidence type="ECO:0000313" key="20">
    <source>
        <dbReference type="EMBL" id="MBB5192705.1"/>
    </source>
</evidence>